<dbReference type="Proteomes" id="UP000708576">
    <property type="component" value="Unassembled WGS sequence"/>
</dbReference>
<evidence type="ECO:0000313" key="4">
    <source>
        <dbReference type="Proteomes" id="UP000708576"/>
    </source>
</evidence>
<organism evidence="3 4">
    <name type="scientific">Carboxylicivirga linearis</name>
    <dbReference type="NCBI Taxonomy" id="1628157"/>
    <lineage>
        <taxon>Bacteria</taxon>
        <taxon>Pseudomonadati</taxon>
        <taxon>Bacteroidota</taxon>
        <taxon>Bacteroidia</taxon>
        <taxon>Marinilabiliales</taxon>
        <taxon>Marinilabiliaceae</taxon>
        <taxon>Carboxylicivirga</taxon>
    </lineage>
</organism>
<dbReference type="PROSITE" id="PS51353">
    <property type="entry name" value="ARSC"/>
    <property type="match status" value="1"/>
</dbReference>
<proteinExistence type="inferred from homology"/>
<dbReference type="InterPro" id="IPR036249">
    <property type="entry name" value="Thioredoxin-like_sf"/>
</dbReference>
<comment type="caution">
    <text evidence="3">The sequence shown here is derived from an EMBL/GenBank/DDBJ whole genome shotgun (WGS) entry which is preliminary data.</text>
</comment>
<dbReference type="Pfam" id="PF03960">
    <property type="entry name" value="ArsC"/>
    <property type="match status" value="1"/>
</dbReference>
<protein>
    <recommendedName>
        <fullName evidence="5">Nitrogenase-associated protein</fullName>
    </recommendedName>
</protein>
<dbReference type="InterPro" id="IPR006660">
    <property type="entry name" value="Arsenate_reductase-like"/>
</dbReference>
<dbReference type="RefSeq" id="WP_212215549.1">
    <property type="nucleotide sequence ID" value="NZ_JAGUCO010000004.1"/>
</dbReference>
<dbReference type="Gene3D" id="3.40.30.10">
    <property type="entry name" value="Glutaredoxin"/>
    <property type="match status" value="1"/>
</dbReference>
<accession>A0ABS5JTS7</accession>
<dbReference type="EMBL" id="JAGUCO010000004">
    <property type="protein sequence ID" value="MBS2098305.1"/>
    <property type="molecule type" value="Genomic_DNA"/>
</dbReference>
<evidence type="ECO:0000256" key="1">
    <source>
        <dbReference type="ARBA" id="ARBA00007198"/>
    </source>
</evidence>
<keyword evidence="4" id="KW-1185">Reference proteome</keyword>
<dbReference type="PANTHER" id="PTHR30041:SF8">
    <property type="entry name" value="PROTEIN YFFB"/>
    <property type="match status" value="1"/>
</dbReference>
<dbReference type="SUPFAM" id="SSF52833">
    <property type="entry name" value="Thioredoxin-like"/>
    <property type="match status" value="1"/>
</dbReference>
<evidence type="ECO:0000256" key="2">
    <source>
        <dbReference type="PROSITE-ProRule" id="PRU01282"/>
    </source>
</evidence>
<dbReference type="PANTHER" id="PTHR30041">
    <property type="entry name" value="ARSENATE REDUCTASE"/>
    <property type="match status" value="1"/>
</dbReference>
<name>A0ABS5JTS7_9BACT</name>
<reference evidence="3 4" key="1">
    <citation type="journal article" date="2015" name="Int. J. Syst. Evol. Microbiol.">
        <title>Carboxylicivirga linearis sp. nov., isolated from a sea cucumber culture pond.</title>
        <authorList>
            <person name="Wang F.Q."/>
            <person name="Zhou Y.X."/>
            <person name="Lin X.Z."/>
            <person name="Chen G.J."/>
            <person name="Du Z.J."/>
        </authorList>
    </citation>
    <scope>NUCLEOTIDE SEQUENCE [LARGE SCALE GENOMIC DNA]</scope>
    <source>
        <strain evidence="3 4">FB218</strain>
    </source>
</reference>
<comment type="similarity">
    <text evidence="1 2">Belongs to the ArsC family.</text>
</comment>
<sequence length="144" mass="16421">MIDKNVDDMEVHFYEKPGCINNTKQKVLLKDKGYKVISYNLLEEPWTASDLLKFLESRQFKEWFNISAPRIKSGEIDPFSLSKEEALNAMVSDPYLIKRPLIKVGSSYGCGFDSDLAKELMKEEIDVTLLSCPKTQGQSSCDEK</sequence>
<evidence type="ECO:0000313" key="3">
    <source>
        <dbReference type="EMBL" id="MBS2098305.1"/>
    </source>
</evidence>
<dbReference type="NCBIfam" id="TIGR01616">
    <property type="entry name" value="nitro_assoc"/>
    <property type="match status" value="1"/>
</dbReference>
<dbReference type="InterPro" id="IPR006503">
    <property type="entry name" value="Nase-assoc"/>
</dbReference>
<gene>
    <name evidence="3" type="ORF">KEM10_08430</name>
</gene>
<evidence type="ECO:0008006" key="5">
    <source>
        <dbReference type="Google" id="ProtNLM"/>
    </source>
</evidence>